<dbReference type="SUPFAM" id="SSF54909">
    <property type="entry name" value="Dimeric alpha+beta barrel"/>
    <property type="match status" value="1"/>
</dbReference>
<evidence type="ECO:0008006" key="4">
    <source>
        <dbReference type="Google" id="ProtNLM"/>
    </source>
</evidence>
<dbReference type="InterPro" id="IPR011008">
    <property type="entry name" value="Dimeric_a/b-barrel"/>
</dbReference>
<feature type="chain" id="PRO_5017580810" description="YCII-related domain-containing protein" evidence="1">
    <location>
        <begin position="20"/>
        <end position="152"/>
    </location>
</feature>
<evidence type="ECO:0000256" key="1">
    <source>
        <dbReference type="SAM" id="SignalP"/>
    </source>
</evidence>
<dbReference type="RefSeq" id="WP_116881463.1">
    <property type="nucleotide sequence ID" value="NZ_QURB01000007.1"/>
</dbReference>
<evidence type="ECO:0000313" key="3">
    <source>
        <dbReference type="Proteomes" id="UP000257127"/>
    </source>
</evidence>
<sequence length="152" mass="17323">MNRLFLLVLFGFLSLCVFGQTPNSNYDEELAKELGADDYGMKKYIFVILKTGTNKTEDKAFIDSCFAGHLSNIKRLVEEQKLIVAGPFFENEKDYRGLFILNVDTKEKAIEILKSDPAIKEDLLSSELFEWYGSAALPLYLEASDKVWKIGY</sequence>
<keyword evidence="3" id="KW-1185">Reference proteome</keyword>
<accession>A0A3E1EW49</accession>
<dbReference type="OrthoDB" id="8481699at2"/>
<reference evidence="2 3" key="1">
    <citation type="submission" date="2018-08" db="EMBL/GenBank/DDBJ databases">
        <title>The draft genome squence of Brumimicrobium sp. N62.</title>
        <authorList>
            <person name="Du Z.-J."/>
            <person name="Luo H.-R."/>
        </authorList>
    </citation>
    <scope>NUCLEOTIDE SEQUENCE [LARGE SCALE GENOMIC DNA]</scope>
    <source>
        <strain evidence="2 3">N62</strain>
    </source>
</reference>
<gene>
    <name evidence="2" type="ORF">DXU93_11610</name>
</gene>
<comment type="caution">
    <text evidence="2">The sequence shown here is derived from an EMBL/GenBank/DDBJ whole genome shotgun (WGS) entry which is preliminary data.</text>
</comment>
<organism evidence="2 3">
    <name type="scientific">Brumimicrobium aurantiacum</name>
    <dbReference type="NCBI Taxonomy" id="1737063"/>
    <lineage>
        <taxon>Bacteria</taxon>
        <taxon>Pseudomonadati</taxon>
        <taxon>Bacteroidota</taxon>
        <taxon>Flavobacteriia</taxon>
        <taxon>Flavobacteriales</taxon>
        <taxon>Crocinitomicaceae</taxon>
        <taxon>Brumimicrobium</taxon>
    </lineage>
</organism>
<keyword evidence="1" id="KW-0732">Signal</keyword>
<proteinExistence type="predicted"/>
<dbReference type="EMBL" id="QURB01000007">
    <property type="protein sequence ID" value="RFC53767.1"/>
    <property type="molecule type" value="Genomic_DNA"/>
</dbReference>
<dbReference type="Proteomes" id="UP000257127">
    <property type="component" value="Unassembled WGS sequence"/>
</dbReference>
<name>A0A3E1EW49_9FLAO</name>
<evidence type="ECO:0000313" key="2">
    <source>
        <dbReference type="EMBL" id="RFC53767.1"/>
    </source>
</evidence>
<feature type="signal peptide" evidence="1">
    <location>
        <begin position="1"/>
        <end position="19"/>
    </location>
</feature>
<dbReference type="Gene3D" id="3.30.70.1060">
    <property type="entry name" value="Dimeric alpha+beta barrel"/>
    <property type="match status" value="1"/>
</dbReference>
<protein>
    <recommendedName>
        <fullName evidence="4">YCII-related domain-containing protein</fullName>
    </recommendedName>
</protein>
<dbReference type="AlphaFoldDB" id="A0A3E1EW49"/>